<dbReference type="Proteomes" id="UP000325315">
    <property type="component" value="Unassembled WGS sequence"/>
</dbReference>
<accession>A0A5B6VAI2</accession>
<reference evidence="2" key="1">
    <citation type="journal article" date="2019" name="Plant Biotechnol. J.">
        <title>Genome sequencing of the Australian wild diploid species Gossypium australe highlights disease resistance and delayed gland morphogenesis.</title>
        <authorList>
            <person name="Cai Y."/>
            <person name="Cai X."/>
            <person name="Wang Q."/>
            <person name="Wang P."/>
            <person name="Zhang Y."/>
            <person name="Cai C."/>
            <person name="Xu Y."/>
            <person name="Wang K."/>
            <person name="Zhou Z."/>
            <person name="Wang C."/>
            <person name="Geng S."/>
            <person name="Li B."/>
            <person name="Dong Q."/>
            <person name="Hou Y."/>
            <person name="Wang H."/>
            <person name="Ai P."/>
            <person name="Liu Z."/>
            <person name="Yi F."/>
            <person name="Sun M."/>
            <person name="An G."/>
            <person name="Cheng J."/>
            <person name="Zhang Y."/>
            <person name="Shi Q."/>
            <person name="Xie Y."/>
            <person name="Shi X."/>
            <person name="Chang Y."/>
            <person name="Huang F."/>
            <person name="Chen Y."/>
            <person name="Hong S."/>
            <person name="Mi L."/>
            <person name="Sun Q."/>
            <person name="Zhang L."/>
            <person name="Zhou B."/>
            <person name="Peng R."/>
            <person name="Zhang X."/>
            <person name="Liu F."/>
        </authorList>
    </citation>
    <scope>NUCLEOTIDE SEQUENCE [LARGE SCALE GENOMIC DNA]</scope>
    <source>
        <strain evidence="2">cv. PA1801</strain>
    </source>
</reference>
<gene>
    <name evidence="1" type="ORF">EPI10_001194</name>
</gene>
<dbReference type="OrthoDB" id="1097577at2759"/>
<comment type="caution">
    <text evidence="1">The sequence shown here is derived from an EMBL/GenBank/DDBJ whole genome shotgun (WGS) entry which is preliminary data.</text>
</comment>
<dbReference type="PANTHER" id="PTHR45835">
    <property type="entry name" value="YALI0A06105P"/>
    <property type="match status" value="1"/>
</dbReference>
<dbReference type="PANTHER" id="PTHR45835:SF99">
    <property type="entry name" value="CHROMO DOMAIN-CONTAINING PROTEIN-RELATED"/>
    <property type="match status" value="1"/>
</dbReference>
<keyword evidence="1" id="KW-0808">Transferase</keyword>
<keyword evidence="1" id="KW-0548">Nucleotidyltransferase</keyword>
<dbReference type="AlphaFoldDB" id="A0A5B6VAI2"/>
<protein>
    <submittedName>
        <fullName evidence="1">Reverse transcriptase</fullName>
    </submittedName>
</protein>
<evidence type="ECO:0000313" key="2">
    <source>
        <dbReference type="Proteomes" id="UP000325315"/>
    </source>
</evidence>
<keyword evidence="2" id="KW-1185">Reference proteome</keyword>
<proteinExistence type="predicted"/>
<evidence type="ECO:0000313" key="1">
    <source>
        <dbReference type="EMBL" id="KAA3466073.1"/>
    </source>
</evidence>
<sequence>MYQDLRVLYWRPSMKREIVELMAKCLTCQQVKAEHQVLTGLLQPISIPQWKLEHITMDFVVGLPLSPNKRNDIWVIVNRFTKTPVCWSDLCKKKVIGVELIQEKENMVKVIRDRLKAASERQKSYADLKQRDIEFLVGDKVFTRRGSVESHKKRLFLLRAPPPVVRKRSLKESDLLHID</sequence>
<dbReference type="EMBL" id="SMMG02000007">
    <property type="protein sequence ID" value="KAA3466073.1"/>
    <property type="molecule type" value="Genomic_DNA"/>
</dbReference>
<dbReference type="GO" id="GO:0003964">
    <property type="term" value="F:RNA-directed DNA polymerase activity"/>
    <property type="evidence" value="ECO:0007669"/>
    <property type="project" value="UniProtKB-KW"/>
</dbReference>
<name>A0A5B6VAI2_9ROSI</name>
<keyword evidence="1" id="KW-0695">RNA-directed DNA polymerase</keyword>
<organism evidence="1 2">
    <name type="scientific">Gossypium australe</name>
    <dbReference type="NCBI Taxonomy" id="47621"/>
    <lineage>
        <taxon>Eukaryota</taxon>
        <taxon>Viridiplantae</taxon>
        <taxon>Streptophyta</taxon>
        <taxon>Embryophyta</taxon>
        <taxon>Tracheophyta</taxon>
        <taxon>Spermatophyta</taxon>
        <taxon>Magnoliopsida</taxon>
        <taxon>eudicotyledons</taxon>
        <taxon>Gunneridae</taxon>
        <taxon>Pentapetalae</taxon>
        <taxon>rosids</taxon>
        <taxon>malvids</taxon>
        <taxon>Malvales</taxon>
        <taxon>Malvaceae</taxon>
        <taxon>Malvoideae</taxon>
        <taxon>Gossypium</taxon>
    </lineage>
</organism>